<sequence>MTGPQPTPPPYPPPVPGPPPSRTRPAVVVLALLVVLALGAAGTMAALWNDARQDRGAAAGELDAATRLVDDRRAELSDTRKSVQETAEKIKSLESANAELHKCADPAKDSIIAARDGNQPALAAAIDKVEVACR</sequence>
<evidence type="ECO:0000256" key="1">
    <source>
        <dbReference type="SAM" id="MobiDB-lite"/>
    </source>
</evidence>
<reference evidence="3 4" key="1">
    <citation type="journal article" date="2019" name="Int. J. Syst. Evol. Microbiol.">
        <title>The Global Catalogue of Microorganisms (GCM) 10K type strain sequencing project: providing services to taxonomists for standard genome sequencing and annotation.</title>
        <authorList>
            <consortium name="The Broad Institute Genomics Platform"/>
            <consortium name="The Broad Institute Genome Sequencing Center for Infectious Disease"/>
            <person name="Wu L."/>
            <person name="Ma J."/>
        </authorList>
    </citation>
    <scope>NUCLEOTIDE SEQUENCE [LARGE SCALE GENOMIC DNA]</scope>
    <source>
        <strain evidence="3 4">JCM 3380</strain>
    </source>
</reference>
<feature type="transmembrane region" description="Helical" evidence="2">
    <location>
        <begin position="26"/>
        <end position="48"/>
    </location>
</feature>
<keyword evidence="4" id="KW-1185">Reference proteome</keyword>
<evidence type="ECO:0000256" key="2">
    <source>
        <dbReference type="SAM" id="Phobius"/>
    </source>
</evidence>
<gene>
    <name evidence="3" type="ORF">GCM10010492_28750</name>
</gene>
<keyword evidence="2" id="KW-0812">Transmembrane</keyword>
<proteinExistence type="predicted"/>
<keyword evidence="2" id="KW-0472">Membrane</keyword>
<feature type="region of interest" description="Disordered" evidence="1">
    <location>
        <begin position="1"/>
        <end position="23"/>
    </location>
</feature>
<dbReference type="RefSeq" id="WP_343934279.1">
    <property type="nucleotide sequence ID" value="NZ_BAAABU010000005.1"/>
</dbReference>
<keyword evidence="2" id="KW-1133">Transmembrane helix</keyword>
<name>A0ABN0TRZ0_9PSEU</name>
<accession>A0ABN0TRZ0</accession>
<organism evidence="3 4">
    <name type="scientific">Saccharothrix mutabilis subsp. mutabilis</name>
    <dbReference type="NCBI Taxonomy" id="66855"/>
    <lineage>
        <taxon>Bacteria</taxon>
        <taxon>Bacillati</taxon>
        <taxon>Actinomycetota</taxon>
        <taxon>Actinomycetes</taxon>
        <taxon>Pseudonocardiales</taxon>
        <taxon>Pseudonocardiaceae</taxon>
        <taxon>Saccharothrix</taxon>
    </lineage>
</organism>
<evidence type="ECO:0000313" key="3">
    <source>
        <dbReference type="EMBL" id="GAA0228641.1"/>
    </source>
</evidence>
<protein>
    <submittedName>
        <fullName evidence="3">Uncharacterized protein</fullName>
    </submittedName>
</protein>
<comment type="caution">
    <text evidence="3">The sequence shown here is derived from an EMBL/GenBank/DDBJ whole genome shotgun (WGS) entry which is preliminary data.</text>
</comment>
<dbReference type="EMBL" id="BAAABU010000005">
    <property type="protein sequence ID" value="GAA0228641.1"/>
    <property type="molecule type" value="Genomic_DNA"/>
</dbReference>
<evidence type="ECO:0000313" key="4">
    <source>
        <dbReference type="Proteomes" id="UP001500416"/>
    </source>
</evidence>
<feature type="compositionally biased region" description="Pro residues" evidence="1">
    <location>
        <begin position="1"/>
        <end position="22"/>
    </location>
</feature>
<dbReference type="Proteomes" id="UP001500416">
    <property type="component" value="Unassembled WGS sequence"/>
</dbReference>